<dbReference type="GO" id="GO:0008270">
    <property type="term" value="F:zinc ion binding"/>
    <property type="evidence" value="ECO:0007669"/>
    <property type="project" value="UniProtKB-KW"/>
</dbReference>
<feature type="domain" description="RING-type" evidence="5">
    <location>
        <begin position="14"/>
        <end position="61"/>
    </location>
</feature>
<evidence type="ECO:0000259" key="5">
    <source>
        <dbReference type="PROSITE" id="PS50089"/>
    </source>
</evidence>
<dbReference type="PANTHER" id="PTHR25464">
    <property type="entry name" value="TRIPARTITE MOTIF-CONTAINING PROTEIN 2-LIKE PROTEIN"/>
    <property type="match status" value="1"/>
</dbReference>
<sequence length="191" mass="21568">MAEVSEISPDVLRCTVCLEDYRAHGPLKPRILPVCLHTFCEGCLEKLGQDNVYSISCPICRVFNNVFGKDGIQTLPINTKVPYFETVEEETEETNLLDFIDPDMPSCPVCGGITLFAPFGEEADITQCHTCQWVSVEMLEITERNEFTSHTPICENTDRTLYQNKGAQTQNTAPPSGRRKSLLLRMINYLR</sequence>
<dbReference type="EMBL" id="OW240920">
    <property type="protein sequence ID" value="CAH2316977.1"/>
    <property type="molecule type" value="Genomic_DNA"/>
</dbReference>
<evidence type="ECO:0000313" key="7">
    <source>
        <dbReference type="EMBL" id="CAH2316977.1"/>
    </source>
</evidence>
<evidence type="ECO:0000313" key="6">
    <source>
        <dbReference type="EMBL" id="CAH2316967.1"/>
    </source>
</evidence>
<dbReference type="InterPro" id="IPR017907">
    <property type="entry name" value="Znf_RING_CS"/>
</dbReference>
<dbReference type="GO" id="GO:0016874">
    <property type="term" value="F:ligase activity"/>
    <property type="evidence" value="ECO:0007669"/>
    <property type="project" value="UniProtKB-KW"/>
</dbReference>
<dbReference type="SMART" id="SM00184">
    <property type="entry name" value="RING"/>
    <property type="match status" value="1"/>
</dbReference>
<proteinExistence type="predicted"/>
<dbReference type="Pfam" id="PF13445">
    <property type="entry name" value="zf-RING_UBOX"/>
    <property type="match status" value="1"/>
</dbReference>
<dbReference type="PROSITE" id="PS00518">
    <property type="entry name" value="ZF_RING_1"/>
    <property type="match status" value="1"/>
</dbReference>
<evidence type="ECO:0000256" key="4">
    <source>
        <dbReference type="PROSITE-ProRule" id="PRU00175"/>
    </source>
</evidence>
<dbReference type="PANTHER" id="PTHR25464:SF2">
    <property type="entry name" value="RING-TYPE DOMAIN-CONTAINING PROTEIN"/>
    <property type="match status" value="1"/>
</dbReference>
<dbReference type="PROSITE" id="PS50089">
    <property type="entry name" value="ZF_RING_2"/>
    <property type="match status" value="1"/>
</dbReference>
<name>A0AAD1T2E4_PELCU</name>
<protein>
    <submittedName>
        <fullName evidence="6">E3 ubiquitin- ligase TRIM56-like</fullName>
    </submittedName>
</protein>
<organism evidence="6 8">
    <name type="scientific">Pelobates cultripes</name>
    <name type="common">Western spadefoot toad</name>
    <dbReference type="NCBI Taxonomy" id="61616"/>
    <lineage>
        <taxon>Eukaryota</taxon>
        <taxon>Metazoa</taxon>
        <taxon>Chordata</taxon>
        <taxon>Craniata</taxon>
        <taxon>Vertebrata</taxon>
        <taxon>Euteleostomi</taxon>
        <taxon>Amphibia</taxon>
        <taxon>Batrachia</taxon>
        <taxon>Anura</taxon>
        <taxon>Pelobatoidea</taxon>
        <taxon>Pelobatidae</taxon>
        <taxon>Pelobates</taxon>
    </lineage>
</organism>
<evidence type="ECO:0000256" key="1">
    <source>
        <dbReference type="ARBA" id="ARBA00022723"/>
    </source>
</evidence>
<evidence type="ECO:0000313" key="8">
    <source>
        <dbReference type="Proteomes" id="UP001295444"/>
    </source>
</evidence>
<keyword evidence="6" id="KW-0436">Ligase</keyword>
<dbReference type="Gene3D" id="3.30.40.10">
    <property type="entry name" value="Zinc/RING finger domain, C3HC4 (zinc finger)"/>
    <property type="match status" value="1"/>
</dbReference>
<dbReference type="Proteomes" id="UP001295444">
    <property type="component" value="Chromosome 09"/>
</dbReference>
<dbReference type="InterPro" id="IPR013083">
    <property type="entry name" value="Znf_RING/FYVE/PHD"/>
</dbReference>
<keyword evidence="2 4" id="KW-0863">Zinc-finger</keyword>
<dbReference type="InterPro" id="IPR001841">
    <property type="entry name" value="Znf_RING"/>
</dbReference>
<evidence type="ECO:0000256" key="3">
    <source>
        <dbReference type="ARBA" id="ARBA00022833"/>
    </source>
</evidence>
<keyword evidence="8" id="KW-1185">Reference proteome</keyword>
<accession>A0AAD1T2E4</accession>
<gene>
    <name evidence="7" type="ORF">PECUL_23A015310</name>
    <name evidence="6" type="ORF">PECUL_23A041371</name>
</gene>
<reference evidence="6" key="1">
    <citation type="submission" date="2022-03" db="EMBL/GenBank/DDBJ databases">
        <authorList>
            <person name="Alioto T."/>
            <person name="Alioto T."/>
            <person name="Gomez Garrido J."/>
        </authorList>
    </citation>
    <scope>NUCLEOTIDE SEQUENCE</scope>
</reference>
<dbReference type="SUPFAM" id="SSF57850">
    <property type="entry name" value="RING/U-box"/>
    <property type="match status" value="1"/>
</dbReference>
<keyword evidence="3" id="KW-0862">Zinc</keyword>
<dbReference type="EMBL" id="OW240920">
    <property type="protein sequence ID" value="CAH2316967.1"/>
    <property type="molecule type" value="Genomic_DNA"/>
</dbReference>
<keyword evidence="1" id="KW-0479">Metal-binding</keyword>
<dbReference type="AlphaFoldDB" id="A0AAD1T2E4"/>
<evidence type="ECO:0000256" key="2">
    <source>
        <dbReference type="ARBA" id="ARBA00022771"/>
    </source>
</evidence>
<dbReference type="InterPro" id="IPR027370">
    <property type="entry name" value="Znf-RING_euk"/>
</dbReference>